<proteinExistence type="predicted"/>
<comment type="caution">
    <text evidence="2">The sequence shown here is derived from an EMBL/GenBank/DDBJ whole genome shotgun (WGS) entry which is preliminary data.</text>
</comment>
<evidence type="ECO:0000313" key="3">
    <source>
        <dbReference type="Proteomes" id="UP001604336"/>
    </source>
</evidence>
<accession>A0ABD1VX81</accession>
<evidence type="ECO:0008006" key="4">
    <source>
        <dbReference type="Google" id="ProtNLM"/>
    </source>
</evidence>
<dbReference type="Proteomes" id="UP001604336">
    <property type="component" value="Unassembled WGS sequence"/>
</dbReference>
<feature type="compositionally biased region" description="Polar residues" evidence="1">
    <location>
        <begin position="65"/>
        <end position="78"/>
    </location>
</feature>
<dbReference type="AlphaFoldDB" id="A0ABD1VX81"/>
<sequence length="134" mass="15013">MSRSKSKSRNKKCYDCGKTGHFIKGYKRKNEQKDEVVDEENVVKPIEPNTVEVYAVTKPVSDQFTANIADKTPSSSLDGKTPKQPWSRKSPDYSHLRTFGCAAYPHQSVEKLEASAQNGVFVTICCKLVKSKLI</sequence>
<name>A0ABD1VX81_9LAMI</name>
<gene>
    <name evidence="2" type="ORF">Adt_02982</name>
</gene>
<feature type="region of interest" description="Disordered" evidence="1">
    <location>
        <begin position="65"/>
        <end position="91"/>
    </location>
</feature>
<protein>
    <recommendedName>
        <fullName evidence="4">CCHC-type domain-containing protein</fullName>
    </recommendedName>
</protein>
<reference evidence="3" key="1">
    <citation type="submission" date="2024-07" db="EMBL/GenBank/DDBJ databases">
        <title>Two chromosome-level genome assemblies of Korean endemic species Abeliophyllum distichum and Forsythia ovata (Oleaceae).</title>
        <authorList>
            <person name="Jang H."/>
        </authorList>
    </citation>
    <scope>NUCLEOTIDE SEQUENCE [LARGE SCALE GENOMIC DNA]</scope>
</reference>
<evidence type="ECO:0000313" key="2">
    <source>
        <dbReference type="EMBL" id="KAL2542004.1"/>
    </source>
</evidence>
<organism evidence="2 3">
    <name type="scientific">Abeliophyllum distichum</name>
    <dbReference type="NCBI Taxonomy" id="126358"/>
    <lineage>
        <taxon>Eukaryota</taxon>
        <taxon>Viridiplantae</taxon>
        <taxon>Streptophyta</taxon>
        <taxon>Embryophyta</taxon>
        <taxon>Tracheophyta</taxon>
        <taxon>Spermatophyta</taxon>
        <taxon>Magnoliopsida</taxon>
        <taxon>eudicotyledons</taxon>
        <taxon>Gunneridae</taxon>
        <taxon>Pentapetalae</taxon>
        <taxon>asterids</taxon>
        <taxon>lamiids</taxon>
        <taxon>Lamiales</taxon>
        <taxon>Oleaceae</taxon>
        <taxon>Forsythieae</taxon>
        <taxon>Abeliophyllum</taxon>
    </lineage>
</organism>
<evidence type="ECO:0000256" key="1">
    <source>
        <dbReference type="SAM" id="MobiDB-lite"/>
    </source>
</evidence>
<keyword evidence="3" id="KW-1185">Reference proteome</keyword>
<dbReference type="EMBL" id="JBFOLK010000001">
    <property type="protein sequence ID" value="KAL2542004.1"/>
    <property type="molecule type" value="Genomic_DNA"/>
</dbReference>